<organism evidence="7 8">
    <name type="scientific">Aerophobetes bacterium</name>
    <dbReference type="NCBI Taxonomy" id="2030807"/>
    <lineage>
        <taxon>Bacteria</taxon>
        <taxon>Candidatus Aerophobota</taxon>
    </lineage>
</organism>
<dbReference type="GO" id="GO:0005525">
    <property type="term" value="F:GTP binding"/>
    <property type="evidence" value="ECO:0007669"/>
    <property type="project" value="UniProtKB-UniRule"/>
</dbReference>
<keyword evidence="4" id="KW-0717">Septation</keyword>
<reference evidence="7 8" key="1">
    <citation type="submission" date="2018-06" db="EMBL/GenBank/DDBJ databases">
        <title>Extensive metabolic versatility and redundancy in microbially diverse, dynamic hydrothermal sediments.</title>
        <authorList>
            <person name="Dombrowski N."/>
            <person name="Teske A."/>
            <person name="Baker B.J."/>
        </authorList>
    </citation>
    <scope>NUCLEOTIDE SEQUENCE [LARGE SCALE GENOMIC DNA]</scope>
    <source>
        <strain evidence="7">B3_G15</strain>
    </source>
</reference>
<name>A0A662DE58_UNCAE</name>
<dbReference type="SUPFAM" id="SSF52490">
    <property type="entry name" value="Tubulin nucleotide-binding domain-like"/>
    <property type="match status" value="1"/>
</dbReference>
<comment type="subunit">
    <text evidence="4">Homodimer. Polymerizes to form a dynamic ring structure in a strictly GTP-dependent manner. Interacts directly with several other division proteins.</text>
</comment>
<dbReference type="Proteomes" id="UP000280417">
    <property type="component" value="Unassembled WGS sequence"/>
</dbReference>
<evidence type="ECO:0000259" key="5">
    <source>
        <dbReference type="SMART" id="SM00864"/>
    </source>
</evidence>
<dbReference type="Pfam" id="PF12327">
    <property type="entry name" value="FtsZ_C"/>
    <property type="match status" value="1"/>
</dbReference>
<evidence type="ECO:0000256" key="2">
    <source>
        <dbReference type="ARBA" id="ARBA00022741"/>
    </source>
</evidence>
<protein>
    <recommendedName>
        <fullName evidence="4">Cell division protein FtsZ</fullName>
    </recommendedName>
</protein>
<comment type="function">
    <text evidence="4">Essential cell division protein that forms a contractile ring structure (Z ring) at the future cell division site. The regulation of the ring assembly controls the timing and the location of cell division. One of the functions of the FtsZ ring is to recruit other cell division proteins to the septum to produce a new cell wall between the dividing cells. Binds GTP and shows GTPase activity.</text>
</comment>
<feature type="domain" description="Tubulin/FtsZ 2-layer sandwich" evidence="6">
    <location>
        <begin position="223"/>
        <end position="340"/>
    </location>
</feature>
<evidence type="ECO:0000259" key="6">
    <source>
        <dbReference type="SMART" id="SM00865"/>
    </source>
</evidence>
<dbReference type="InterPro" id="IPR003008">
    <property type="entry name" value="Tubulin_FtsZ_GTPase"/>
</dbReference>
<keyword evidence="4" id="KW-0131">Cell cycle</keyword>
<comment type="caution">
    <text evidence="4">Lacks conserved residue(s) required for the propagation of feature annotation.</text>
</comment>
<dbReference type="InterPro" id="IPR000158">
    <property type="entry name" value="Cell_div_FtsZ"/>
</dbReference>
<dbReference type="SMART" id="SM00864">
    <property type="entry name" value="Tubulin"/>
    <property type="match status" value="1"/>
</dbReference>
<gene>
    <name evidence="4" type="primary">ftsZ</name>
    <name evidence="7" type="ORF">DRJ04_06140</name>
</gene>
<comment type="similarity">
    <text evidence="1 4">Belongs to the FtsZ family.</text>
</comment>
<dbReference type="PRINTS" id="PR00423">
    <property type="entry name" value="CELLDVISFTSZ"/>
</dbReference>
<dbReference type="AlphaFoldDB" id="A0A662DE58"/>
<dbReference type="PANTHER" id="PTHR30314:SF3">
    <property type="entry name" value="MITOCHONDRIAL DIVISION PROTEIN FSZA"/>
    <property type="match status" value="1"/>
</dbReference>
<dbReference type="GO" id="GO:0003924">
    <property type="term" value="F:GTPase activity"/>
    <property type="evidence" value="ECO:0007669"/>
    <property type="project" value="UniProtKB-UniRule"/>
</dbReference>
<dbReference type="GO" id="GO:0051258">
    <property type="term" value="P:protein polymerization"/>
    <property type="evidence" value="ECO:0007669"/>
    <property type="project" value="UniProtKB-UniRule"/>
</dbReference>
<evidence type="ECO:0000313" key="8">
    <source>
        <dbReference type="Proteomes" id="UP000280417"/>
    </source>
</evidence>
<keyword evidence="3 4" id="KW-0342">GTP-binding</keyword>
<comment type="caution">
    <text evidence="7">The sequence shown here is derived from an EMBL/GenBank/DDBJ whole genome shotgun (WGS) entry which is preliminary data.</text>
</comment>
<evidence type="ECO:0000256" key="4">
    <source>
        <dbReference type="HAMAP-Rule" id="MF_00909"/>
    </source>
</evidence>
<dbReference type="HAMAP" id="MF_00909">
    <property type="entry name" value="FtsZ"/>
    <property type="match status" value="1"/>
</dbReference>
<dbReference type="GO" id="GO:0032153">
    <property type="term" value="C:cell division site"/>
    <property type="evidence" value="ECO:0007669"/>
    <property type="project" value="UniProtKB-UniRule"/>
</dbReference>
<dbReference type="Pfam" id="PF00091">
    <property type="entry name" value="Tubulin"/>
    <property type="match status" value="1"/>
</dbReference>
<dbReference type="EMBL" id="QMQA01000162">
    <property type="protein sequence ID" value="RLE12469.1"/>
    <property type="molecule type" value="Genomic_DNA"/>
</dbReference>
<comment type="subcellular location">
    <subcellularLocation>
        <location evidence="4">Cytoplasm</location>
    </subcellularLocation>
    <text evidence="4">Assembles at midcell at the inner surface of the cytoplasmic membrane.</text>
</comment>
<dbReference type="InterPro" id="IPR045061">
    <property type="entry name" value="FtsZ/CetZ"/>
</dbReference>
<feature type="binding site" evidence="4">
    <location>
        <position position="203"/>
    </location>
    <ligand>
        <name>GTP</name>
        <dbReference type="ChEBI" id="CHEBI:37565"/>
    </ligand>
</feature>
<dbReference type="GO" id="GO:0005737">
    <property type="term" value="C:cytoplasm"/>
    <property type="evidence" value="ECO:0007669"/>
    <property type="project" value="UniProtKB-SubCell"/>
</dbReference>
<feature type="binding site" evidence="4">
    <location>
        <position position="150"/>
    </location>
    <ligand>
        <name>GTP</name>
        <dbReference type="ChEBI" id="CHEBI:37565"/>
    </ligand>
</feature>
<accession>A0A662DE58</accession>
<dbReference type="CDD" id="cd02201">
    <property type="entry name" value="FtsZ_type1"/>
    <property type="match status" value="1"/>
</dbReference>
<dbReference type="InterPro" id="IPR008280">
    <property type="entry name" value="Tub_FtsZ_C"/>
</dbReference>
<keyword evidence="4" id="KW-0132">Cell division</keyword>
<proteinExistence type="inferred from homology"/>
<dbReference type="InterPro" id="IPR018316">
    <property type="entry name" value="Tubulin/FtsZ_2-layer-sand-dom"/>
</dbReference>
<dbReference type="InterPro" id="IPR024757">
    <property type="entry name" value="FtsZ_C"/>
</dbReference>
<dbReference type="GO" id="GO:0043093">
    <property type="term" value="P:FtsZ-dependent cytokinesis"/>
    <property type="evidence" value="ECO:0007669"/>
    <property type="project" value="UniProtKB-UniRule"/>
</dbReference>
<sequence>MIEFESEQSIKKKDEGSPKVSPIKIKALGIGGAGCSIISRVRSKKWSNIDFTVCDSSIKTLAECGNIEKILLGESLTRGWGTGGDREVGRRVAEEAENEIRDILKGVDLLFLVCALGKGLGAGASPVVLKIAKEKGLVSIGFFILPFNFEGKASVAASEEALNDLWQLVDGAVVVSNDTLLRIGKTYSDNTSISLKEVFAKIDEILGTLLQSIENILYNPGVIGLDFADLKSFLARGRQIMITTGKGTGERCVEEAIEEMLYSPFWGEIPLKKAKGTLLSIWAGEEFKLSQLEKIILSLREKTSPHTPINFGVYLDESLSDKLVLTLLTSNATDSDLRFGKTSRKKSELGDYNQQDLDIPTFLRKQFNTA</sequence>
<evidence type="ECO:0000256" key="1">
    <source>
        <dbReference type="ARBA" id="ARBA00009690"/>
    </source>
</evidence>
<dbReference type="SMART" id="SM00865">
    <property type="entry name" value="Tubulin_C"/>
    <property type="match status" value="1"/>
</dbReference>
<dbReference type="GO" id="GO:0000917">
    <property type="term" value="P:division septum assembly"/>
    <property type="evidence" value="ECO:0007669"/>
    <property type="project" value="UniProtKB-KW"/>
</dbReference>
<dbReference type="PANTHER" id="PTHR30314">
    <property type="entry name" value="CELL DIVISION PROTEIN FTSZ-RELATED"/>
    <property type="match status" value="1"/>
</dbReference>
<feature type="domain" description="Tubulin/FtsZ GTPase" evidence="5">
    <location>
        <begin position="24"/>
        <end position="221"/>
    </location>
</feature>
<dbReference type="Gene3D" id="3.40.50.1440">
    <property type="entry name" value="Tubulin/FtsZ, GTPase domain"/>
    <property type="match status" value="1"/>
</dbReference>
<evidence type="ECO:0000313" key="7">
    <source>
        <dbReference type="EMBL" id="RLE12469.1"/>
    </source>
</evidence>
<dbReference type="SUPFAM" id="SSF55307">
    <property type="entry name" value="Tubulin C-terminal domain-like"/>
    <property type="match status" value="1"/>
</dbReference>
<evidence type="ECO:0000256" key="3">
    <source>
        <dbReference type="ARBA" id="ARBA00023134"/>
    </source>
</evidence>
<dbReference type="InterPro" id="IPR036525">
    <property type="entry name" value="Tubulin/FtsZ_GTPase_sf"/>
</dbReference>
<keyword evidence="2 4" id="KW-0547">Nucleotide-binding</keyword>
<keyword evidence="4" id="KW-0963">Cytoplasm</keyword>